<dbReference type="InterPro" id="IPR001269">
    <property type="entry name" value="DUS_fam"/>
</dbReference>
<evidence type="ECO:0000256" key="9">
    <source>
        <dbReference type="ARBA" id="ARBA00058013"/>
    </source>
</evidence>
<name>A0AAW7X267_9GAMM</name>
<protein>
    <recommendedName>
        <fullName evidence="10">tRNA-dihydrouridine(20/20a) synthase</fullName>
        <ecNumber evidence="10">1.3.1.91</ecNumber>
    </recommendedName>
    <alternativeName>
        <fullName evidence="10">U20-specific dihydrouridine synthase</fullName>
        <shortName evidence="10">U20-specific Dus</shortName>
    </alternativeName>
    <alternativeName>
        <fullName evidence="10">tRNA-dihydrouridine synthase A</fullName>
    </alternativeName>
</protein>
<feature type="binding site" evidence="10 13">
    <location>
        <position position="173"/>
    </location>
    <ligand>
        <name>FMN</name>
        <dbReference type="ChEBI" id="CHEBI:58210"/>
    </ligand>
</feature>
<sequence length="331" mass="37280">MNSDKTPTTFDSHRFCLAPMMDWSDKHCRYFWRQLTEKSRLYTEMVVTGAIIHGDRERFLQFNNAEHPIALQVGGSDPTALAQCARIAQDWGYDEINLNCGCPSDRVQNGMIGAILMSKPELVAECIDAMQKACDIPVTVKHRIGIDDMEDYEALSNFVTTVAQTGCNTFIVHARKAWLKGLSPKENREIPPLRYDLVVQLKKAFPHLNIVINGGISCLEQAETLLNDLDGVMIGREAYHNPFFLADVDQKLFGTPNPSANRHEVLDKFIHYAEQQNAAGTRLHHMSRHILGLYLGQKGARAFRRHITIHAANREASAEVLREAKQLVDIG</sequence>
<evidence type="ECO:0000313" key="15">
    <source>
        <dbReference type="EMBL" id="MDO6421845.1"/>
    </source>
</evidence>
<dbReference type="NCBIfam" id="TIGR00742">
    <property type="entry name" value="yjbN"/>
    <property type="match status" value="1"/>
</dbReference>
<feature type="site" description="Interacts with tRNA; defines subfamily-specific binding signature" evidence="10">
    <location>
        <position position="304"/>
    </location>
</feature>
<feature type="site" description="Interacts with tRNA; defines subfamily-specific binding signature" evidence="10">
    <location>
        <position position="185"/>
    </location>
</feature>
<dbReference type="SUPFAM" id="SSF51395">
    <property type="entry name" value="FMN-linked oxidoreductases"/>
    <property type="match status" value="1"/>
</dbReference>
<dbReference type="GO" id="GO:0102264">
    <property type="term" value="F:tRNA-dihydrouridine20 synthase activity"/>
    <property type="evidence" value="ECO:0007669"/>
    <property type="project" value="UniProtKB-EC"/>
</dbReference>
<evidence type="ECO:0000256" key="5">
    <source>
        <dbReference type="ARBA" id="ARBA00022694"/>
    </source>
</evidence>
<dbReference type="InterPro" id="IPR035587">
    <property type="entry name" value="DUS-like_FMN-bd"/>
</dbReference>
<feature type="active site" description="Proton donor" evidence="10 12">
    <location>
        <position position="102"/>
    </location>
</feature>
<keyword evidence="6 10" id="KW-0521">NADP</keyword>
<dbReference type="FunFam" id="3.20.20.70:FF:000083">
    <property type="entry name" value="tRNA-dihydrouridine(20/20a) synthase"/>
    <property type="match status" value="1"/>
</dbReference>
<dbReference type="HAMAP" id="MF_02041">
    <property type="entry name" value="DusA_subfam"/>
    <property type="match status" value="1"/>
</dbReference>
<evidence type="ECO:0000256" key="10">
    <source>
        <dbReference type="HAMAP-Rule" id="MF_02041"/>
    </source>
</evidence>
<comment type="function">
    <text evidence="9 10">Catalyzes the synthesis of 5,6-dihydrouridine (D), a modified base found in the D-loop of most tRNAs, via the reduction of the C5-C6 double bond in target uridines. Specifically modifies U20 and U20a in tRNAs.</text>
</comment>
<feature type="binding site" evidence="10 13">
    <location>
        <position position="141"/>
    </location>
    <ligand>
        <name>FMN</name>
        <dbReference type="ChEBI" id="CHEBI:58210"/>
    </ligand>
</feature>
<evidence type="ECO:0000256" key="4">
    <source>
        <dbReference type="ARBA" id="ARBA00022643"/>
    </source>
</evidence>
<dbReference type="Gene3D" id="1.20.120.1460">
    <property type="match status" value="1"/>
</dbReference>
<feature type="binding site" evidence="10 13">
    <location>
        <begin position="235"/>
        <end position="236"/>
    </location>
    <ligand>
        <name>FMN</name>
        <dbReference type="ChEBI" id="CHEBI:58210"/>
    </ligand>
</feature>
<evidence type="ECO:0000256" key="8">
    <source>
        <dbReference type="ARBA" id="ARBA00023002"/>
    </source>
</evidence>
<feature type="site" description="Interacts with tRNA; defines subfamily-specific binding signature" evidence="10">
    <location>
        <position position="301"/>
    </location>
</feature>
<dbReference type="EC" id="1.3.1.91" evidence="10"/>
<evidence type="ECO:0000256" key="1">
    <source>
        <dbReference type="ARBA" id="ARBA00001917"/>
    </source>
</evidence>
<gene>
    <name evidence="10 15" type="primary">dusA</name>
    <name evidence="15" type="ORF">Q4521_05125</name>
</gene>
<feature type="binding site" evidence="10 13">
    <location>
        <position position="72"/>
    </location>
    <ligand>
        <name>FMN</name>
        <dbReference type="ChEBI" id="CHEBI:58210"/>
    </ligand>
</feature>
<dbReference type="RefSeq" id="WP_303491533.1">
    <property type="nucleotide sequence ID" value="NZ_JAUOPB010000003.1"/>
</dbReference>
<feature type="domain" description="DUS-like FMN-binding" evidence="14">
    <location>
        <begin position="17"/>
        <end position="324"/>
    </location>
</feature>
<dbReference type="CDD" id="cd02801">
    <property type="entry name" value="DUS_like_FMN"/>
    <property type="match status" value="1"/>
</dbReference>
<reference evidence="15" key="1">
    <citation type="submission" date="2023-07" db="EMBL/GenBank/DDBJ databases">
        <title>Genome content predicts the carbon catabolic preferences of heterotrophic bacteria.</title>
        <authorList>
            <person name="Gralka M."/>
        </authorList>
    </citation>
    <scope>NUCLEOTIDE SEQUENCE</scope>
    <source>
        <strain evidence="15">I3M17_2</strain>
    </source>
</reference>
<comment type="cofactor">
    <cofactor evidence="1 10 11 13">
        <name>FMN</name>
        <dbReference type="ChEBI" id="CHEBI:58210"/>
    </cofactor>
</comment>
<dbReference type="PANTHER" id="PTHR42907:SF1">
    <property type="entry name" value="FMN-LINKED OXIDOREDUCTASES SUPERFAMILY PROTEIN"/>
    <property type="match status" value="1"/>
</dbReference>
<feature type="site" description="Interacts with tRNA" evidence="10">
    <location>
        <position position="99"/>
    </location>
</feature>
<evidence type="ECO:0000256" key="12">
    <source>
        <dbReference type="PIRSR" id="PIRSR006621-1"/>
    </source>
</evidence>
<dbReference type="InterPro" id="IPR018517">
    <property type="entry name" value="tRNA_hU_synthase_CS"/>
</dbReference>
<keyword evidence="2 10" id="KW-0820">tRNA-binding</keyword>
<evidence type="ECO:0000256" key="11">
    <source>
        <dbReference type="PIRNR" id="PIRNR006621"/>
    </source>
</evidence>
<keyword evidence="13" id="KW-0547">Nucleotide-binding</keyword>
<dbReference type="Proteomes" id="UP001169760">
    <property type="component" value="Unassembled WGS sequence"/>
</dbReference>
<comment type="similarity">
    <text evidence="11">Belongs to the dus family.</text>
</comment>
<keyword evidence="3 10" id="KW-0285">Flavoprotein</keyword>
<keyword evidence="5 10" id="KW-0819">tRNA processing</keyword>
<dbReference type="GO" id="GO:0050660">
    <property type="term" value="F:flavin adenine dinucleotide binding"/>
    <property type="evidence" value="ECO:0007669"/>
    <property type="project" value="InterPro"/>
</dbReference>
<comment type="catalytic activity">
    <reaction evidence="10">
        <text>5,6-dihydrouridine(20a) in tRNA + NAD(+) = uridine(20a) in tRNA + NADH + H(+)</text>
        <dbReference type="Rhea" id="RHEA:53348"/>
        <dbReference type="Rhea" id="RHEA-COMP:13535"/>
        <dbReference type="Rhea" id="RHEA-COMP:13536"/>
        <dbReference type="ChEBI" id="CHEBI:15378"/>
        <dbReference type="ChEBI" id="CHEBI:57540"/>
        <dbReference type="ChEBI" id="CHEBI:57945"/>
        <dbReference type="ChEBI" id="CHEBI:65315"/>
        <dbReference type="ChEBI" id="CHEBI:74443"/>
    </reaction>
</comment>
<dbReference type="Pfam" id="PF01207">
    <property type="entry name" value="Dus"/>
    <property type="match status" value="1"/>
</dbReference>
<proteinExistence type="inferred from homology"/>
<comment type="catalytic activity">
    <reaction evidence="10">
        <text>5,6-dihydrouridine(20) in tRNA + NAD(+) = uridine(20) in tRNA + NADH + H(+)</text>
        <dbReference type="Rhea" id="RHEA:53340"/>
        <dbReference type="Rhea" id="RHEA-COMP:13533"/>
        <dbReference type="Rhea" id="RHEA-COMP:13534"/>
        <dbReference type="ChEBI" id="CHEBI:15378"/>
        <dbReference type="ChEBI" id="CHEBI:57540"/>
        <dbReference type="ChEBI" id="CHEBI:57945"/>
        <dbReference type="ChEBI" id="CHEBI:65315"/>
        <dbReference type="ChEBI" id="CHEBI:74443"/>
        <dbReference type="EC" id="1.3.1.91"/>
    </reaction>
</comment>
<dbReference type="PROSITE" id="PS01136">
    <property type="entry name" value="UPF0034"/>
    <property type="match status" value="1"/>
</dbReference>
<organism evidence="15 16">
    <name type="scientific">Saccharophagus degradans</name>
    <dbReference type="NCBI Taxonomy" id="86304"/>
    <lineage>
        <taxon>Bacteria</taxon>
        <taxon>Pseudomonadati</taxon>
        <taxon>Pseudomonadota</taxon>
        <taxon>Gammaproteobacteria</taxon>
        <taxon>Cellvibrionales</taxon>
        <taxon>Cellvibrionaceae</taxon>
        <taxon>Saccharophagus</taxon>
    </lineage>
</organism>
<evidence type="ECO:0000256" key="2">
    <source>
        <dbReference type="ARBA" id="ARBA00022555"/>
    </source>
</evidence>
<evidence type="ECO:0000313" key="16">
    <source>
        <dbReference type="Proteomes" id="UP001169760"/>
    </source>
</evidence>
<dbReference type="Gene3D" id="3.20.20.70">
    <property type="entry name" value="Aldolase class I"/>
    <property type="match status" value="1"/>
</dbReference>
<dbReference type="GO" id="GO:0010181">
    <property type="term" value="F:FMN binding"/>
    <property type="evidence" value="ECO:0007669"/>
    <property type="project" value="UniProtKB-UniRule"/>
</dbReference>
<comment type="catalytic activity">
    <reaction evidence="10">
        <text>5,6-dihydrouridine(20) in tRNA + NADP(+) = uridine(20) in tRNA + NADPH + H(+)</text>
        <dbReference type="Rhea" id="RHEA:53336"/>
        <dbReference type="Rhea" id="RHEA-COMP:13533"/>
        <dbReference type="Rhea" id="RHEA-COMP:13534"/>
        <dbReference type="ChEBI" id="CHEBI:15378"/>
        <dbReference type="ChEBI" id="CHEBI:57783"/>
        <dbReference type="ChEBI" id="CHEBI:58349"/>
        <dbReference type="ChEBI" id="CHEBI:65315"/>
        <dbReference type="ChEBI" id="CHEBI:74443"/>
        <dbReference type="EC" id="1.3.1.91"/>
    </reaction>
</comment>
<comment type="caution">
    <text evidence="15">The sequence shown here is derived from an EMBL/GenBank/DDBJ whole genome shotgun (WGS) entry which is preliminary data.</text>
</comment>
<feature type="site" description="Interacts with tRNA" evidence="10">
    <location>
        <position position="188"/>
    </location>
</feature>
<feature type="binding site" evidence="10 13">
    <location>
        <begin position="19"/>
        <end position="21"/>
    </location>
    <ligand>
        <name>FMN</name>
        <dbReference type="ChEBI" id="CHEBI:58210"/>
    </ligand>
</feature>
<dbReference type="AlphaFoldDB" id="A0AAW7X267"/>
<dbReference type="GO" id="GO:0000049">
    <property type="term" value="F:tRNA binding"/>
    <property type="evidence" value="ECO:0007669"/>
    <property type="project" value="UniProtKB-UniRule"/>
</dbReference>
<accession>A0AAW7X267</accession>
<keyword evidence="4 10" id="KW-0288">FMN</keyword>
<comment type="catalytic activity">
    <reaction evidence="10">
        <text>5,6-dihydrouridine(20a) in tRNA + NADP(+) = uridine(20a) in tRNA + NADPH + H(+)</text>
        <dbReference type="Rhea" id="RHEA:53344"/>
        <dbReference type="Rhea" id="RHEA-COMP:13535"/>
        <dbReference type="Rhea" id="RHEA-COMP:13536"/>
        <dbReference type="ChEBI" id="CHEBI:15378"/>
        <dbReference type="ChEBI" id="CHEBI:57783"/>
        <dbReference type="ChEBI" id="CHEBI:58349"/>
        <dbReference type="ChEBI" id="CHEBI:65315"/>
        <dbReference type="ChEBI" id="CHEBI:74443"/>
    </reaction>
</comment>
<evidence type="ECO:0000256" key="6">
    <source>
        <dbReference type="ARBA" id="ARBA00022857"/>
    </source>
</evidence>
<evidence type="ECO:0000256" key="3">
    <source>
        <dbReference type="ARBA" id="ARBA00022630"/>
    </source>
</evidence>
<feature type="binding site" evidence="10 13">
    <location>
        <begin position="213"/>
        <end position="215"/>
    </location>
    <ligand>
        <name>FMN</name>
        <dbReference type="ChEBI" id="CHEBI:58210"/>
    </ligand>
</feature>
<dbReference type="PANTHER" id="PTHR42907">
    <property type="entry name" value="FMN-LINKED OXIDOREDUCTASES SUPERFAMILY PROTEIN"/>
    <property type="match status" value="1"/>
</dbReference>
<keyword evidence="7 10" id="KW-0694">RNA-binding</keyword>
<dbReference type="NCBIfam" id="NF008774">
    <property type="entry name" value="PRK11815.1"/>
    <property type="match status" value="1"/>
</dbReference>
<dbReference type="InterPro" id="IPR013785">
    <property type="entry name" value="Aldolase_TIM"/>
</dbReference>
<comment type="similarity">
    <text evidence="10">Belongs to the Dus family. DusA subfamily.</text>
</comment>
<evidence type="ECO:0000259" key="14">
    <source>
        <dbReference type="Pfam" id="PF01207"/>
    </source>
</evidence>
<evidence type="ECO:0000256" key="13">
    <source>
        <dbReference type="PIRSR" id="PIRSR006621-2"/>
    </source>
</evidence>
<keyword evidence="8 10" id="KW-0560">Oxidoreductase</keyword>
<dbReference type="InterPro" id="IPR004653">
    <property type="entry name" value="DusA"/>
</dbReference>
<dbReference type="PIRSF" id="PIRSF006621">
    <property type="entry name" value="Dus"/>
    <property type="match status" value="1"/>
</dbReference>
<evidence type="ECO:0000256" key="7">
    <source>
        <dbReference type="ARBA" id="ARBA00022884"/>
    </source>
</evidence>
<dbReference type="EMBL" id="JAUOPB010000003">
    <property type="protein sequence ID" value="MDO6421845.1"/>
    <property type="molecule type" value="Genomic_DNA"/>
</dbReference>